<protein>
    <submittedName>
        <fullName evidence="2">Uncharacterized protein</fullName>
    </submittedName>
</protein>
<evidence type="ECO:0000313" key="2">
    <source>
        <dbReference type="EMBL" id="CAG9802851.1"/>
    </source>
</evidence>
<dbReference type="AlphaFoldDB" id="A0A9N9RSK2"/>
<feature type="signal peptide" evidence="1">
    <location>
        <begin position="1"/>
        <end position="16"/>
    </location>
</feature>
<reference evidence="2" key="2">
    <citation type="submission" date="2022-10" db="EMBL/GenBank/DDBJ databases">
        <authorList>
            <consortium name="ENA_rothamsted_submissions"/>
            <consortium name="culmorum"/>
            <person name="King R."/>
        </authorList>
    </citation>
    <scope>NUCLEOTIDE SEQUENCE</scope>
</reference>
<evidence type="ECO:0000313" key="3">
    <source>
        <dbReference type="Proteomes" id="UP001153620"/>
    </source>
</evidence>
<gene>
    <name evidence="2" type="ORF">CHIRRI_LOCUS5756</name>
</gene>
<dbReference type="EMBL" id="OU895878">
    <property type="protein sequence ID" value="CAG9802851.1"/>
    <property type="molecule type" value="Genomic_DNA"/>
</dbReference>
<reference evidence="2" key="1">
    <citation type="submission" date="2022-01" db="EMBL/GenBank/DDBJ databases">
        <authorList>
            <person name="King R."/>
        </authorList>
    </citation>
    <scope>NUCLEOTIDE SEQUENCE</scope>
</reference>
<sequence length="284" mass="31479">MKFIVTILFLASAVLAQFPTGLEISADFLQANTYYSLEAVKFVDKLAAVLDERVLPYIAAHEKLVKHFESIKEIPGVKLDANGEQIMDRLTTRITNMINNYPNVLDRNIFSREMQRHMDMLNSGYIKQAEGLITDLVSYVTKNPNVGKCWMENRDEIMKIVQNGFLAARDAGITTITNANATLNTNEILIEAMITSDTSFIEMCKSTGIEQVNGCIGIYLSVADLTVPASASMWEMTTNTTVTTNLQIAESLIQTAAQIAVIQITQIVGRIEACVVDVLRQTKS</sequence>
<name>A0A9N9RSK2_9DIPT</name>
<organism evidence="2 3">
    <name type="scientific">Chironomus riparius</name>
    <dbReference type="NCBI Taxonomy" id="315576"/>
    <lineage>
        <taxon>Eukaryota</taxon>
        <taxon>Metazoa</taxon>
        <taxon>Ecdysozoa</taxon>
        <taxon>Arthropoda</taxon>
        <taxon>Hexapoda</taxon>
        <taxon>Insecta</taxon>
        <taxon>Pterygota</taxon>
        <taxon>Neoptera</taxon>
        <taxon>Endopterygota</taxon>
        <taxon>Diptera</taxon>
        <taxon>Nematocera</taxon>
        <taxon>Chironomoidea</taxon>
        <taxon>Chironomidae</taxon>
        <taxon>Chironominae</taxon>
        <taxon>Chironomus</taxon>
    </lineage>
</organism>
<keyword evidence="1" id="KW-0732">Signal</keyword>
<accession>A0A9N9RSK2</accession>
<keyword evidence="3" id="KW-1185">Reference proteome</keyword>
<evidence type="ECO:0000256" key="1">
    <source>
        <dbReference type="SAM" id="SignalP"/>
    </source>
</evidence>
<proteinExistence type="predicted"/>
<feature type="chain" id="PRO_5040392908" evidence="1">
    <location>
        <begin position="17"/>
        <end position="284"/>
    </location>
</feature>
<dbReference type="Proteomes" id="UP001153620">
    <property type="component" value="Chromosome 2"/>
</dbReference>